<dbReference type="Gene3D" id="3.40.50.720">
    <property type="entry name" value="NAD(P)-binding Rossmann-like Domain"/>
    <property type="match status" value="2"/>
</dbReference>
<name>A0A9D1MT21_9FIRM</name>
<comment type="caution">
    <text evidence="7">The sequence shown here is derived from an EMBL/GenBank/DDBJ whole genome shotgun (WGS) entry which is preliminary data.</text>
</comment>
<dbReference type="AlphaFoldDB" id="A0A9D1MT21"/>
<protein>
    <submittedName>
        <fullName evidence="7">D-2-hydroxyacid dehydrogenase</fullName>
    </submittedName>
</protein>
<evidence type="ECO:0000313" key="8">
    <source>
        <dbReference type="Proteomes" id="UP000824125"/>
    </source>
</evidence>
<reference evidence="7" key="2">
    <citation type="journal article" date="2021" name="PeerJ">
        <title>Extensive microbial diversity within the chicken gut microbiome revealed by metagenomics and culture.</title>
        <authorList>
            <person name="Gilroy R."/>
            <person name="Ravi A."/>
            <person name="Getino M."/>
            <person name="Pursley I."/>
            <person name="Horton D.L."/>
            <person name="Alikhan N.F."/>
            <person name="Baker D."/>
            <person name="Gharbi K."/>
            <person name="Hall N."/>
            <person name="Watson M."/>
            <person name="Adriaenssens E.M."/>
            <person name="Foster-Nyarko E."/>
            <person name="Jarju S."/>
            <person name="Secka A."/>
            <person name="Antonio M."/>
            <person name="Oren A."/>
            <person name="Chaudhuri R.R."/>
            <person name="La Ragione R."/>
            <person name="Hildebrand F."/>
            <person name="Pallen M.J."/>
        </authorList>
    </citation>
    <scope>NUCLEOTIDE SEQUENCE</scope>
    <source>
        <strain evidence="7">CHK176-6737</strain>
    </source>
</reference>
<keyword evidence="3" id="KW-0520">NAD</keyword>
<evidence type="ECO:0000256" key="3">
    <source>
        <dbReference type="ARBA" id="ARBA00023027"/>
    </source>
</evidence>
<dbReference type="CDD" id="cd12162">
    <property type="entry name" value="2-Hacid_dh_4"/>
    <property type="match status" value="1"/>
</dbReference>
<dbReference type="InterPro" id="IPR036291">
    <property type="entry name" value="NAD(P)-bd_dom_sf"/>
</dbReference>
<evidence type="ECO:0000256" key="1">
    <source>
        <dbReference type="ARBA" id="ARBA00005854"/>
    </source>
</evidence>
<dbReference type="Pfam" id="PF02826">
    <property type="entry name" value="2-Hacid_dh_C"/>
    <property type="match status" value="1"/>
</dbReference>
<sequence>MQIVNLDAYTTNPGDLSWKALEKFGTLTTYARTAPEEIVLRAKDAEILLVNKTVITKQILDQLPKLKYIGLQSTGYNVIDCQAAKEKGITVCNIPSYSTDGVAQLVFAFILEIADGVTLHDRAVKDGEWSSCPDFCFTKTQIFELRGKSIGIIGFGSIGRRVAEIAEAFGMQVLAYAPRPKEKGALQTLRFVELDELLRTADIITCHCPLTPETENLINAQNIAKMKKSAILINTSRGPVVDEQALADALNSGRIAAAGLDVLKKEPSDPKNPLLSAKNCYITPHIAWAAVETRRRLIDILVKNIECYLNGAPQNVVNP</sequence>
<feature type="domain" description="D-isomer specific 2-hydroxyacid dehydrogenase catalytic" evidence="5">
    <location>
        <begin position="19"/>
        <end position="318"/>
    </location>
</feature>
<dbReference type="EMBL" id="DVNM01000002">
    <property type="protein sequence ID" value="HIU68437.1"/>
    <property type="molecule type" value="Genomic_DNA"/>
</dbReference>
<dbReference type="GO" id="GO:0051287">
    <property type="term" value="F:NAD binding"/>
    <property type="evidence" value="ECO:0007669"/>
    <property type="project" value="InterPro"/>
</dbReference>
<dbReference type="PANTHER" id="PTHR43761:SF1">
    <property type="entry name" value="D-ISOMER SPECIFIC 2-HYDROXYACID DEHYDROGENASE CATALYTIC DOMAIN-CONTAINING PROTEIN-RELATED"/>
    <property type="match status" value="1"/>
</dbReference>
<dbReference type="InterPro" id="IPR006140">
    <property type="entry name" value="D-isomer_DH_NAD-bd"/>
</dbReference>
<dbReference type="SUPFAM" id="SSF51735">
    <property type="entry name" value="NAD(P)-binding Rossmann-fold domains"/>
    <property type="match status" value="1"/>
</dbReference>
<evidence type="ECO:0000256" key="2">
    <source>
        <dbReference type="ARBA" id="ARBA00023002"/>
    </source>
</evidence>
<feature type="domain" description="D-isomer specific 2-hydroxyacid dehydrogenase NAD-binding" evidence="6">
    <location>
        <begin position="107"/>
        <end position="287"/>
    </location>
</feature>
<dbReference type="InterPro" id="IPR050418">
    <property type="entry name" value="D-iso_2-hydroxyacid_DH_PdxB"/>
</dbReference>
<evidence type="ECO:0000256" key="4">
    <source>
        <dbReference type="RuleBase" id="RU003719"/>
    </source>
</evidence>
<dbReference type="PROSITE" id="PS00671">
    <property type="entry name" value="D_2_HYDROXYACID_DH_3"/>
    <property type="match status" value="1"/>
</dbReference>
<proteinExistence type="inferred from homology"/>
<dbReference type="Proteomes" id="UP000824125">
    <property type="component" value="Unassembled WGS sequence"/>
</dbReference>
<evidence type="ECO:0000259" key="6">
    <source>
        <dbReference type="Pfam" id="PF02826"/>
    </source>
</evidence>
<comment type="similarity">
    <text evidence="1 4">Belongs to the D-isomer specific 2-hydroxyacid dehydrogenase family.</text>
</comment>
<accession>A0A9D1MT21</accession>
<dbReference type="Pfam" id="PF00389">
    <property type="entry name" value="2-Hacid_dh"/>
    <property type="match status" value="1"/>
</dbReference>
<keyword evidence="2 4" id="KW-0560">Oxidoreductase</keyword>
<dbReference type="SUPFAM" id="SSF52283">
    <property type="entry name" value="Formate/glycerate dehydrogenase catalytic domain-like"/>
    <property type="match status" value="1"/>
</dbReference>
<evidence type="ECO:0000313" key="7">
    <source>
        <dbReference type="EMBL" id="HIU68437.1"/>
    </source>
</evidence>
<dbReference type="PANTHER" id="PTHR43761">
    <property type="entry name" value="D-ISOMER SPECIFIC 2-HYDROXYACID DEHYDROGENASE FAMILY PROTEIN (AFU_ORTHOLOGUE AFUA_1G13630)"/>
    <property type="match status" value="1"/>
</dbReference>
<reference evidence="7" key="1">
    <citation type="submission" date="2020-10" db="EMBL/GenBank/DDBJ databases">
        <authorList>
            <person name="Gilroy R."/>
        </authorList>
    </citation>
    <scope>NUCLEOTIDE SEQUENCE</scope>
    <source>
        <strain evidence="7">CHK176-6737</strain>
    </source>
</reference>
<evidence type="ECO:0000259" key="5">
    <source>
        <dbReference type="Pfam" id="PF00389"/>
    </source>
</evidence>
<dbReference type="InterPro" id="IPR006139">
    <property type="entry name" value="D-isomer_2_OHA_DH_cat_dom"/>
</dbReference>
<dbReference type="FunFam" id="3.40.50.720:FF:000203">
    <property type="entry name" value="D-3-phosphoglycerate dehydrogenase (SerA)"/>
    <property type="match status" value="1"/>
</dbReference>
<dbReference type="InterPro" id="IPR029753">
    <property type="entry name" value="D-isomer_DH_CS"/>
</dbReference>
<organism evidence="7 8">
    <name type="scientific">Candidatus Scybalenecus merdavium</name>
    <dbReference type="NCBI Taxonomy" id="2840939"/>
    <lineage>
        <taxon>Bacteria</taxon>
        <taxon>Bacillati</taxon>
        <taxon>Bacillota</taxon>
        <taxon>Clostridia</taxon>
        <taxon>Eubacteriales</taxon>
        <taxon>Oscillospiraceae</taxon>
        <taxon>Oscillospiraceae incertae sedis</taxon>
        <taxon>Candidatus Scybalenecus</taxon>
    </lineage>
</organism>
<dbReference type="GO" id="GO:0016616">
    <property type="term" value="F:oxidoreductase activity, acting on the CH-OH group of donors, NAD or NADP as acceptor"/>
    <property type="evidence" value="ECO:0007669"/>
    <property type="project" value="InterPro"/>
</dbReference>
<gene>
    <name evidence="7" type="ORF">IAD23_00585</name>
</gene>